<dbReference type="InterPro" id="IPR013187">
    <property type="entry name" value="F-box-assoc_dom_typ3"/>
</dbReference>
<dbReference type="Pfam" id="PF08268">
    <property type="entry name" value="FBA_3"/>
    <property type="match status" value="1"/>
</dbReference>
<evidence type="ECO:0000313" key="2">
    <source>
        <dbReference type="EMBL" id="KZV55520.1"/>
    </source>
</evidence>
<dbReference type="PANTHER" id="PTHR31672">
    <property type="entry name" value="BNACNNG10540D PROTEIN"/>
    <property type="match status" value="1"/>
</dbReference>
<dbReference type="SUPFAM" id="SSF81383">
    <property type="entry name" value="F-box domain"/>
    <property type="match status" value="1"/>
</dbReference>
<dbReference type="PROSITE" id="PS50181">
    <property type="entry name" value="FBOX"/>
    <property type="match status" value="1"/>
</dbReference>
<sequence length="392" mass="44249">MATSSNHHMKNSPQLTDLPLEIITNILSRLAILNIVRLKCVCKPWLELLDSPEFTKLHLSRSSPGLLVHQQHSWESSFFSYFGFKDVREVGYDRHELLNFIPESKSHTNIFCGRPKIVGSVDGFLCLRSRRPIDSLYICNPITHAYISLPTLERAFRHPFTVAYGFGVSITDGQYKVVLTFQESKSDPTCRRLTDSHVYTLGTTGKWRCITSSTQLDYACFSIGASLNGNLHWLAGDLHDSRVISCLDLDKELFTTFSAPSLPGYRSKCLASLVVLGDCLSVCDNTSETDIVIWMMEDYGVEESWTRGFVISKIPNPAGACFDVVSPIKLFENGDILMTWGDYDLHYYSNMDKTLSRMDILELENCWAIEAILHVPALVSLTCFARESVHSF</sequence>
<reference evidence="2 3" key="1">
    <citation type="journal article" date="2015" name="Proc. Natl. Acad. Sci. U.S.A.">
        <title>The resurrection genome of Boea hygrometrica: A blueprint for survival of dehydration.</title>
        <authorList>
            <person name="Xiao L."/>
            <person name="Yang G."/>
            <person name="Zhang L."/>
            <person name="Yang X."/>
            <person name="Zhao S."/>
            <person name="Ji Z."/>
            <person name="Zhou Q."/>
            <person name="Hu M."/>
            <person name="Wang Y."/>
            <person name="Chen M."/>
            <person name="Xu Y."/>
            <person name="Jin H."/>
            <person name="Xiao X."/>
            <person name="Hu G."/>
            <person name="Bao F."/>
            <person name="Hu Y."/>
            <person name="Wan P."/>
            <person name="Li L."/>
            <person name="Deng X."/>
            <person name="Kuang T."/>
            <person name="Xiang C."/>
            <person name="Zhu J.K."/>
            <person name="Oliver M.J."/>
            <person name="He Y."/>
        </authorList>
    </citation>
    <scope>NUCLEOTIDE SEQUENCE [LARGE SCALE GENOMIC DNA]</scope>
    <source>
        <strain evidence="3">cv. XS01</strain>
    </source>
</reference>
<keyword evidence="3" id="KW-1185">Reference proteome</keyword>
<dbReference type="SMART" id="SM00256">
    <property type="entry name" value="FBOX"/>
    <property type="match status" value="1"/>
</dbReference>
<dbReference type="EMBL" id="KQ988511">
    <property type="protein sequence ID" value="KZV55520.1"/>
    <property type="molecule type" value="Genomic_DNA"/>
</dbReference>
<dbReference type="AlphaFoldDB" id="A0A2Z7D7A8"/>
<name>A0A2Z7D7A8_9LAMI</name>
<dbReference type="Proteomes" id="UP000250235">
    <property type="component" value="Unassembled WGS sequence"/>
</dbReference>
<evidence type="ECO:0000313" key="3">
    <source>
        <dbReference type="Proteomes" id="UP000250235"/>
    </source>
</evidence>
<dbReference type="Pfam" id="PF00646">
    <property type="entry name" value="F-box"/>
    <property type="match status" value="1"/>
</dbReference>
<dbReference type="PANTHER" id="PTHR31672:SF13">
    <property type="entry name" value="F-BOX PROTEIN CPR30-LIKE"/>
    <property type="match status" value="1"/>
</dbReference>
<dbReference type="OrthoDB" id="1867694at2759"/>
<gene>
    <name evidence="2" type="ORF">F511_09631</name>
</gene>
<dbReference type="InterPro" id="IPR011043">
    <property type="entry name" value="Gal_Oxase/kelch_b-propeller"/>
</dbReference>
<organism evidence="2 3">
    <name type="scientific">Dorcoceras hygrometricum</name>
    <dbReference type="NCBI Taxonomy" id="472368"/>
    <lineage>
        <taxon>Eukaryota</taxon>
        <taxon>Viridiplantae</taxon>
        <taxon>Streptophyta</taxon>
        <taxon>Embryophyta</taxon>
        <taxon>Tracheophyta</taxon>
        <taxon>Spermatophyta</taxon>
        <taxon>Magnoliopsida</taxon>
        <taxon>eudicotyledons</taxon>
        <taxon>Gunneridae</taxon>
        <taxon>Pentapetalae</taxon>
        <taxon>asterids</taxon>
        <taxon>lamiids</taxon>
        <taxon>Lamiales</taxon>
        <taxon>Gesneriaceae</taxon>
        <taxon>Didymocarpoideae</taxon>
        <taxon>Trichosporeae</taxon>
        <taxon>Loxocarpinae</taxon>
        <taxon>Dorcoceras</taxon>
    </lineage>
</organism>
<proteinExistence type="predicted"/>
<accession>A0A2Z7D7A8</accession>
<protein>
    <submittedName>
        <fullName evidence="2">F-box/kelch-repeat protein-like</fullName>
    </submittedName>
</protein>
<dbReference type="InterPro" id="IPR050796">
    <property type="entry name" value="SCF_F-box_component"/>
</dbReference>
<evidence type="ECO:0000259" key="1">
    <source>
        <dbReference type="PROSITE" id="PS50181"/>
    </source>
</evidence>
<dbReference type="InterPro" id="IPR036047">
    <property type="entry name" value="F-box-like_dom_sf"/>
</dbReference>
<feature type="domain" description="F-box" evidence="1">
    <location>
        <begin position="12"/>
        <end position="57"/>
    </location>
</feature>
<dbReference type="NCBIfam" id="TIGR01640">
    <property type="entry name" value="F_box_assoc_1"/>
    <property type="match status" value="1"/>
</dbReference>
<dbReference type="InterPro" id="IPR017451">
    <property type="entry name" value="F-box-assoc_interact_dom"/>
</dbReference>
<dbReference type="InterPro" id="IPR001810">
    <property type="entry name" value="F-box_dom"/>
</dbReference>
<dbReference type="SUPFAM" id="SSF50965">
    <property type="entry name" value="Galactose oxidase, central domain"/>
    <property type="match status" value="1"/>
</dbReference>
<dbReference type="CDD" id="cd22157">
    <property type="entry name" value="F-box_AtFBW1-like"/>
    <property type="match status" value="1"/>
</dbReference>
<dbReference type="Gene3D" id="1.20.1280.50">
    <property type="match status" value="1"/>
</dbReference>